<dbReference type="InterPro" id="IPR003425">
    <property type="entry name" value="CCB3/YggT"/>
</dbReference>
<name>A0ABV2CRJ6_9RHOO</name>
<dbReference type="Proteomes" id="UP001548590">
    <property type="component" value="Unassembled WGS sequence"/>
</dbReference>
<reference evidence="2 3" key="1">
    <citation type="submission" date="2024-07" db="EMBL/GenBank/DDBJ databases">
        <title>Uliginosibacterium paludis KCTC:42655.</title>
        <authorList>
            <person name="Kim M.K."/>
        </authorList>
    </citation>
    <scope>NUCLEOTIDE SEQUENCE [LARGE SCALE GENOMIC DNA]</scope>
    <source>
        <strain evidence="2 3">KCTC 42655</strain>
    </source>
</reference>
<dbReference type="Pfam" id="PF02325">
    <property type="entry name" value="CCB3_YggT"/>
    <property type="match status" value="2"/>
</dbReference>
<keyword evidence="1" id="KW-0472">Membrane</keyword>
<evidence type="ECO:0000256" key="1">
    <source>
        <dbReference type="SAM" id="Phobius"/>
    </source>
</evidence>
<accession>A0ABV2CRJ6</accession>
<sequence length="177" mass="19235">MLSGTFALILQAVASFFTALLLIRTVMRFLRISFVGQLGQFVLATTNWAVIPFQKIVPGVGRLDLCSLLPAWLIQVAVVLILQFLAGVTNPAHLVPAALLLGLLGLVKSALQMLMWVVIIGAVLSWVNPHSPLAGPIHAFTRPFLAPIRRVVPPIANVDLSPLVLLLILQVLLFWLP</sequence>
<keyword evidence="1" id="KW-0812">Transmembrane</keyword>
<feature type="transmembrane region" description="Helical" evidence="1">
    <location>
        <begin position="160"/>
        <end position="176"/>
    </location>
</feature>
<proteinExistence type="predicted"/>
<comment type="caution">
    <text evidence="2">The sequence shown here is derived from an EMBL/GenBank/DDBJ whole genome shotgun (WGS) entry which is preliminary data.</text>
</comment>
<evidence type="ECO:0000313" key="2">
    <source>
        <dbReference type="EMBL" id="MET1490488.1"/>
    </source>
</evidence>
<dbReference type="RefSeq" id="WP_345928904.1">
    <property type="nucleotide sequence ID" value="NZ_JBDIVF010000008.1"/>
</dbReference>
<gene>
    <name evidence="2" type="ORF">ABVT11_11690</name>
</gene>
<feature type="transmembrane region" description="Helical" evidence="1">
    <location>
        <begin position="30"/>
        <end position="51"/>
    </location>
</feature>
<protein>
    <submittedName>
        <fullName evidence="2">YggT family protein</fullName>
    </submittedName>
</protein>
<organism evidence="2 3">
    <name type="scientific">Uliginosibacterium paludis</name>
    <dbReference type="NCBI Taxonomy" id="1615952"/>
    <lineage>
        <taxon>Bacteria</taxon>
        <taxon>Pseudomonadati</taxon>
        <taxon>Pseudomonadota</taxon>
        <taxon>Betaproteobacteria</taxon>
        <taxon>Rhodocyclales</taxon>
        <taxon>Zoogloeaceae</taxon>
        <taxon>Uliginosibacterium</taxon>
    </lineage>
</organism>
<evidence type="ECO:0000313" key="3">
    <source>
        <dbReference type="Proteomes" id="UP001548590"/>
    </source>
</evidence>
<keyword evidence="3" id="KW-1185">Reference proteome</keyword>
<dbReference type="EMBL" id="JBEWLZ010000005">
    <property type="protein sequence ID" value="MET1490488.1"/>
    <property type="molecule type" value="Genomic_DNA"/>
</dbReference>
<feature type="transmembrane region" description="Helical" evidence="1">
    <location>
        <begin position="71"/>
        <end position="88"/>
    </location>
</feature>
<feature type="transmembrane region" description="Helical" evidence="1">
    <location>
        <begin position="6"/>
        <end position="23"/>
    </location>
</feature>
<feature type="transmembrane region" description="Helical" evidence="1">
    <location>
        <begin position="100"/>
        <end position="127"/>
    </location>
</feature>
<keyword evidence="1" id="KW-1133">Transmembrane helix</keyword>